<sequence>MARRGTKIYLVERADLEIDRESLLGAGQYGAALQWPAVPEVLCYVLAVIQIEVGRHSAPFAVAMGSGHCAQARNARDLVLFAHPLGDTLDKRQRVACPPTRGGGFRRFARNVDNDDDDDDDYKDDERTEENGFSLRRYIDYLISSHSSLISARTQDCIFMAKRGVARSDYQDHCLYFIDVAAIIPSLGYSVNDKSKGLNESSKAIKSNLFERRLPIEALSYLRFSRFFHCSILVLRVDSAKSSVGREKAFPVEIQS</sequence>
<evidence type="ECO:0000313" key="3">
    <source>
        <dbReference type="Proteomes" id="UP000600918"/>
    </source>
</evidence>
<name>A0A834NS29_VESPE</name>
<feature type="compositionally biased region" description="Acidic residues" evidence="1">
    <location>
        <begin position="114"/>
        <end position="123"/>
    </location>
</feature>
<reference evidence="2" key="1">
    <citation type="journal article" date="2020" name="G3 (Bethesda)">
        <title>High-Quality Assemblies for Three Invasive Social Wasps from the &lt;i&gt;Vespula&lt;/i&gt; Genus.</title>
        <authorList>
            <person name="Harrop T.W.R."/>
            <person name="Guhlin J."/>
            <person name="McLaughlin G.M."/>
            <person name="Permina E."/>
            <person name="Stockwell P."/>
            <person name="Gilligan J."/>
            <person name="Le Lec M.F."/>
            <person name="Gruber M.A.M."/>
            <person name="Quinn O."/>
            <person name="Lovegrove M."/>
            <person name="Duncan E.J."/>
            <person name="Remnant E.J."/>
            <person name="Van Eeckhoven J."/>
            <person name="Graham B."/>
            <person name="Knapp R.A."/>
            <person name="Langford K.W."/>
            <person name="Kronenberg Z."/>
            <person name="Press M.O."/>
            <person name="Eacker S.M."/>
            <person name="Wilson-Rankin E.E."/>
            <person name="Purcell J."/>
            <person name="Lester P.J."/>
            <person name="Dearden P.K."/>
        </authorList>
    </citation>
    <scope>NUCLEOTIDE SEQUENCE</scope>
    <source>
        <strain evidence="2">Volc-1</strain>
    </source>
</reference>
<dbReference type="AlphaFoldDB" id="A0A834NS29"/>
<evidence type="ECO:0000256" key="1">
    <source>
        <dbReference type="SAM" id="MobiDB-lite"/>
    </source>
</evidence>
<comment type="caution">
    <text evidence="2">The sequence shown here is derived from an EMBL/GenBank/DDBJ whole genome shotgun (WGS) entry which is preliminary data.</text>
</comment>
<gene>
    <name evidence="2" type="ORF">H0235_011538</name>
</gene>
<protein>
    <submittedName>
        <fullName evidence="2">Uncharacterized protein</fullName>
    </submittedName>
</protein>
<proteinExistence type="predicted"/>
<accession>A0A834NS29</accession>
<organism evidence="2 3">
    <name type="scientific">Vespula pensylvanica</name>
    <name type="common">Western yellow jacket</name>
    <name type="synonym">Wasp</name>
    <dbReference type="NCBI Taxonomy" id="30213"/>
    <lineage>
        <taxon>Eukaryota</taxon>
        <taxon>Metazoa</taxon>
        <taxon>Ecdysozoa</taxon>
        <taxon>Arthropoda</taxon>
        <taxon>Hexapoda</taxon>
        <taxon>Insecta</taxon>
        <taxon>Pterygota</taxon>
        <taxon>Neoptera</taxon>
        <taxon>Endopterygota</taxon>
        <taxon>Hymenoptera</taxon>
        <taxon>Apocrita</taxon>
        <taxon>Aculeata</taxon>
        <taxon>Vespoidea</taxon>
        <taxon>Vespidae</taxon>
        <taxon>Vespinae</taxon>
        <taxon>Vespula</taxon>
    </lineage>
</organism>
<dbReference type="Proteomes" id="UP000600918">
    <property type="component" value="Unassembled WGS sequence"/>
</dbReference>
<feature type="region of interest" description="Disordered" evidence="1">
    <location>
        <begin position="100"/>
        <end position="127"/>
    </location>
</feature>
<evidence type="ECO:0000313" key="2">
    <source>
        <dbReference type="EMBL" id="KAF7417007.1"/>
    </source>
</evidence>
<keyword evidence="3" id="KW-1185">Reference proteome</keyword>
<dbReference type="EMBL" id="JACSDY010000010">
    <property type="protein sequence ID" value="KAF7417007.1"/>
    <property type="molecule type" value="Genomic_DNA"/>
</dbReference>